<dbReference type="EMBL" id="CP151509">
    <property type="protein sequence ID" value="WZN64424.1"/>
    <property type="molecule type" value="Genomic_DNA"/>
</dbReference>
<evidence type="ECO:0000313" key="2">
    <source>
        <dbReference type="EMBL" id="WZN64424.1"/>
    </source>
</evidence>
<dbReference type="PANTHER" id="PTHR33675:SF1">
    <property type="entry name" value="HOLOCARBOXYLASE SYNTHETASE"/>
    <property type="match status" value="1"/>
</dbReference>
<dbReference type="PANTHER" id="PTHR33675">
    <property type="entry name" value="NUCLEAR RECEPTOR FAMILY 2 GROUP C PROTEIN"/>
    <property type="match status" value="1"/>
</dbReference>
<reference evidence="2 3" key="1">
    <citation type="submission" date="2024-03" db="EMBL/GenBank/DDBJ databases">
        <title>Complete genome sequence of the green alga Chloropicon roscoffensis RCC1871.</title>
        <authorList>
            <person name="Lemieux C."/>
            <person name="Pombert J.-F."/>
            <person name="Otis C."/>
            <person name="Turmel M."/>
        </authorList>
    </citation>
    <scope>NUCLEOTIDE SEQUENCE [LARGE SCALE GENOMIC DNA]</scope>
    <source>
        <strain evidence="2 3">RCC1871</strain>
    </source>
</reference>
<dbReference type="Proteomes" id="UP001472866">
    <property type="component" value="Chromosome 09"/>
</dbReference>
<feature type="region of interest" description="Disordered" evidence="1">
    <location>
        <begin position="87"/>
        <end position="162"/>
    </location>
</feature>
<protein>
    <submittedName>
        <fullName evidence="2">Uncharacterized protein</fullName>
    </submittedName>
</protein>
<keyword evidence="3" id="KW-1185">Reference proteome</keyword>
<sequence length="162" mass="17804">MGKRRRVTRSLDEADRKMYKTFSSAANAVSLLYTQAQAQQKQSYLAGVQDALEKVLEWVEANKNIQTCAAQRQALTNFLHQELDAVESETPEPVPVDLKGPALNNRHRFGHSGPLSSPVKRALLHSRAVGGSQSGSRSAHDSTGAQPMQTNCTEEQMSQLDI</sequence>
<feature type="compositionally biased region" description="Polar residues" evidence="1">
    <location>
        <begin position="134"/>
        <end position="162"/>
    </location>
</feature>
<accession>A0AAX4PE12</accession>
<name>A0AAX4PE12_9CHLO</name>
<proteinExistence type="predicted"/>
<gene>
    <name evidence="2" type="ORF">HKI87_09g59800</name>
</gene>
<evidence type="ECO:0000256" key="1">
    <source>
        <dbReference type="SAM" id="MobiDB-lite"/>
    </source>
</evidence>
<dbReference type="AlphaFoldDB" id="A0AAX4PE12"/>
<evidence type="ECO:0000313" key="3">
    <source>
        <dbReference type="Proteomes" id="UP001472866"/>
    </source>
</evidence>
<organism evidence="2 3">
    <name type="scientific">Chloropicon roscoffensis</name>
    <dbReference type="NCBI Taxonomy" id="1461544"/>
    <lineage>
        <taxon>Eukaryota</taxon>
        <taxon>Viridiplantae</taxon>
        <taxon>Chlorophyta</taxon>
        <taxon>Chloropicophyceae</taxon>
        <taxon>Chloropicales</taxon>
        <taxon>Chloropicaceae</taxon>
        <taxon>Chloropicon</taxon>
    </lineage>
</organism>